<proteinExistence type="inferred from homology"/>
<dbReference type="SUPFAM" id="SSF51366">
    <property type="entry name" value="Ribulose-phoshate binding barrel"/>
    <property type="match status" value="1"/>
</dbReference>
<keyword evidence="5 10" id="KW-0210">Decarboxylase</keyword>
<dbReference type="InterPro" id="IPR018089">
    <property type="entry name" value="OMPdecase_AS"/>
</dbReference>
<evidence type="ECO:0000256" key="6">
    <source>
        <dbReference type="ARBA" id="ARBA00022975"/>
    </source>
</evidence>
<evidence type="ECO:0000256" key="9">
    <source>
        <dbReference type="PIRSR" id="PIRSR614732-2"/>
    </source>
</evidence>
<comment type="pathway">
    <text evidence="1 10">Pyrimidine metabolism; UMP biosynthesis via de novo pathway; UMP from orotate: step 2/2.</text>
</comment>
<feature type="active site" description="For OMPdecase activity" evidence="8">
    <location>
        <position position="121"/>
    </location>
</feature>
<keyword evidence="6 10" id="KW-0665">Pyrimidine biosynthesis</keyword>
<evidence type="ECO:0000256" key="8">
    <source>
        <dbReference type="PIRSR" id="PIRSR614732-1"/>
    </source>
</evidence>
<dbReference type="NCBIfam" id="TIGR01740">
    <property type="entry name" value="pyrF"/>
    <property type="match status" value="1"/>
</dbReference>
<name>A0A8H3CDC1_9AGAM</name>
<comment type="catalytic activity">
    <reaction evidence="10">
        <text>orotidine 5'-phosphate + H(+) = UMP + CO2</text>
        <dbReference type="Rhea" id="RHEA:11596"/>
        <dbReference type="ChEBI" id="CHEBI:15378"/>
        <dbReference type="ChEBI" id="CHEBI:16526"/>
        <dbReference type="ChEBI" id="CHEBI:57538"/>
        <dbReference type="ChEBI" id="CHEBI:57865"/>
        <dbReference type="EC" id="4.1.1.23"/>
    </reaction>
</comment>
<dbReference type="PANTHER" id="PTHR19278">
    <property type="entry name" value="OROTATE PHOSPHORIBOSYLTRANSFERASE"/>
    <property type="match status" value="1"/>
</dbReference>
<feature type="binding site" evidence="9">
    <location>
        <position position="63"/>
    </location>
    <ligand>
        <name>substrate</name>
    </ligand>
</feature>
<dbReference type="PANTHER" id="PTHR19278:SF9">
    <property type="entry name" value="URIDINE 5'-MONOPHOSPHATE SYNTHASE"/>
    <property type="match status" value="1"/>
</dbReference>
<dbReference type="OrthoDB" id="119302at2759"/>
<dbReference type="InterPro" id="IPR014732">
    <property type="entry name" value="OMPdecase"/>
</dbReference>
<evidence type="ECO:0000256" key="1">
    <source>
        <dbReference type="ARBA" id="ARBA00004861"/>
    </source>
</evidence>
<dbReference type="GO" id="GO:0006207">
    <property type="term" value="P:'de novo' pyrimidine nucleobase biosynthetic process"/>
    <property type="evidence" value="ECO:0007669"/>
    <property type="project" value="InterPro"/>
</dbReference>
<dbReference type="Gene3D" id="3.20.20.70">
    <property type="entry name" value="Aldolase class I"/>
    <property type="match status" value="1"/>
</dbReference>
<feature type="active site" description="For OMPdecase activity" evidence="8">
    <location>
        <position position="116"/>
    </location>
</feature>
<dbReference type="GO" id="GO:0044205">
    <property type="term" value="P:'de novo' UMP biosynthetic process"/>
    <property type="evidence" value="ECO:0007669"/>
    <property type="project" value="UniProtKB-UniPathway"/>
</dbReference>
<feature type="binding site" evidence="9">
    <location>
        <position position="258"/>
    </location>
    <ligand>
        <name>substrate</name>
    </ligand>
</feature>
<evidence type="ECO:0000256" key="5">
    <source>
        <dbReference type="ARBA" id="ARBA00022793"/>
    </source>
</evidence>
<evidence type="ECO:0000256" key="7">
    <source>
        <dbReference type="ARBA" id="ARBA00023239"/>
    </source>
</evidence>
<evidence type="ECO:0000256" key="4">
    <source>
        <dbReference type="ARBA" id="ARBA00021923"/>
    </source>
</evidence>
<dbReference type="InterPro" id="IPR011060">
    <property type="entry name" value="RibuloseP-bd_barrel"/>
</dbReference>
<keyword evidence="7 10" id="KW-0456">Lyase</keyword>
<feature type="binding site" evidence="9">
    <location>
        <position position="238"/>
    </location>
    <ligand>
        <name>substrate</name>
    </ligand>
</feature>
<dbReference type="EMBL" id="CAJMWX010001306">
    <property type="protein sequence ID" value="CAE6480016.1"/>
    <property type="molecule type" value="Genomic_DNA"/>
</dbReference>
<feature type="binding site" evidence="9">
    <location>
        <position position="176"/>
    </location>
    <ligand>
        <name>substrate</name>
    </ligand>
</feature>
<protein>
    <recommendedName>
        <fullName evidence="4 10">Orotidine 5'-phosphate decarboxylase</fullName>
        <ecNumber evidence="3 10">4.1.1.23</ecNumber>
    </recommendedName>
</protein>
<evidence type="ECO:0000256" key="10">
    <source>
        <dbReference type="RuleBase" id="RU000512"/>
    </source>
</evidence>
<dbReference type="UniPathway" id="UPA00070">
    <property type="reaction ID" value="UER00120"/>
</dbReference>
<dbReference type="InterPro" id="IPR001754">
    <property type="entry name" value="OMPdeCOase_dom"/>
</dbReference>
<feature type="binding site" evidence="9">
    <location>
        <position position="85"/>
    </location>
    <ligand>
        <name>substrate</name>
    </ligand>
</feature>
<comment type="similarity">
    <text evidence="2 10">Belongs to the OMP decarboxylase family.</text>
</comment>
<evidence type="ECO:0000256" key="2">
    <source>
        <dbReference type="ARBA" id="ARBA00011018"/>
    </source>
</evidence>
<dbReference type="SMART" id="SM00934">
    <property type="entry name" value="OMPdecase"/>
    <property type="match status" value="1"/>
</dbReference>
<feature type="binding site" evidence="9">
    <location>
        <position position="259"/>
    </location>
    <ligand>
        <name>substrate</name>
    </ligand>
</feature>
<dbReference type="PROSITE" id="PS00156">
    <property type="entry name" value="OMPDECASE"/>
    <property type="match status" value="1"/>
</dbReference>
<comment type="caution">
    <text evidence="12">The sequence shown here is derived from an EMBL/GenBank/DDBJ whole genome shotgun (WGS) entry which is preliminary data.</text>
</comment>
<feature type="active site" description="For OMPdecase activity" evidence="8">
    <location>
        <position position="118"/>
    </location>
</feature>
<feature type="domain" description="Orotidine 5'-phosphate decarboxylase" evidence="11">
    <location>
        <begin position="57"/>
        <end position="273"/>
    </location>
</feature>
<evidence type="ECO:0000259" key="11">
    <source>
        <dbReference type="SMART" id="SM00934"/>
    </source>
</evidence>
<dbReference type="FunFam" id="3.20.20.70:FF:000114">
    <property type="entry name" value="Decarboxylase,orotidine phosphate"/>
    <property type="match status" value="1"/>
</dbReference>
<dbReference type="GO" id="GO:0004588">
    <property type="term" value="F:orotate phosphoribosyltransferase activity"/>
    <property type="evidence" value="ECO:0007669"/>
    <property type="project" value="TreeGrafter"/>
</dbReference>
<dbReference type="AlphaFoldDB" id="A0A8H3CDC1"/>
<accession>A0A8H3CDC1</accession>
<dbReference type="Pfam" id="PF00215">
    <property type="entry name" value="OMPdecase"/>
    <property type="match status" value="1"/>
</dbReference>
<evidence type="ECO:0000313" key="12">
    <source>
        <dbReference type="EMBL" id="CAE6480016.1"/>
    </source>
</evidence>
<evidence type="ECO:0000313" key="13">
    <source>
        <dbReference type="Proteomes" id="UP000663888"/>
    </source>
</evidence>
<dbReference type="Proteomes" id="UP000663888">
    <property type="component" value="Unassembled WGS sequence"/>
</dbReference>
<organism evidence="12 13">
    <name type="scientific">Rhizoctonia solani</name>
    <dbReference type="NCBI Taxonomy" id="456999"/>
    <lineage>
        <taxon>Eukaryota</taxon>
        <taxon>Fungi</taxon>
        <taxon>Dikarya</taxon>
        <taxon>Basidiomycota</taxon>
        <taxon>Agaricomycotina</taxon>
        <taxon>Agaricomycetes</taxon>
        <taxon>Cantharellales</taxon>
        <taxon>Ceratobasidiaceae</taxon>
        <taxon>Rhizoctonia</taxon>
    </lineage>
</organism>
<evidence type="ECO:0000256" key="3">
    <source>
        <dbReference type="ARBA" id="ARBA00012321"/>
    </source>
</evidence>
<dbReference type="InterPro" id="IPR013785">
    <property type="entry name" value="Aldolase_TIM"/>
</dbReference>
<sequence>MVKRQEGKGKRLSLSTIPLPHTINMTSHLRAYEERIQNFSNPTARSLLEIMSRKKTNLCVSVDVTTKASLLRIIDAAGPSVCVVKTHIDIVEDFDQDLVVQLQRLSEKHDFLIFEDRKFADIGNTVTLQYSRGVHRISTWSHITNAHIVPGPGVISGLARAGQPLGRGLLLLAEMSSSGALTTGEYTKTAVKLANEHSDFVIGYIAMSRQGVYSNSGKDFLILTPGVGLDTKGDGLGQQYRTPKEVIFDSGCDVIIVGRGIYGKGEGDDDESIKRESERYRREGWEAYETRCNN</sequence>
<dbReference type="EC" id="4.1.1.23" evidence="3 10"/>
<dbReference type="CDD" id="cd04725">
    <property type="entry name" value="OMP_decarboxylase_like"/>
    <property type="match status" value="1"/>
</dbReference>
<gene>
    <name evidence="12" type="ORF">RDB_LOCUS122855</name>
</gene>
<dbReference type="GO" id="GO:0004590">
    <property type="term" value="F:orotidine-5'-phosphate decarboxylase activity"/>
    <property type="evidence" value="ECO:0007669"/>
    <property type="project" value="UniProtKB-EC"/>
</dbReference>
<reference evidence="12" key="1">
    <citation type="submission" date="2021-01" db="EMBL/GenBank/DDBJ databases">
        <authorList>
            <person name="Kaushik A."/>
        </authorList>
    </citation>
    <scope>NUCLEOTIDE SEQUENCE</scope>
    <source>
        <strain evidence="12">AG4-R118</strain>
    </source>
</reference>